<sequence length="101" mass="11655">MATKTESLNASSCFHCTESWTSQTEELLSLQLYQNSVGCIHGAKIDNAENRFPLFTIWTSIRTFKEVLEEKEQKMRGWNPVHDWSKRLFITGRGGFNQSKP</sequence>
<dbReference type="Proteomes" id="UP001469553">
    <property type="component" value="Unassembled WGS sequence"/>
</dbReference>
<name>A0ABV0XS38_9TELE</name>
<keyword evidence="2" id="KW-1185">Reference proteome</keyword>
<evidence type="ECO:0000313" key="1">
    <source>
        <dbReference type="EMBL" id="MEQ2284277.1"/>
    </source>
</evidence>
<proteinExistence type="predicted"/>
<organism evidence="1 2">
    <name type="scientific">Ameca splendens</name>
    <dbReference type="NCBI Taxonomy" id="208324"/>
    <lineage>
        <taxon>Eukaryota</taxon>
        <taxon>Metazoa</taxon>
        <taxon>Chordata</taxon>
        <taxon>Craniata</taxon>
        <taxon>Vertebrata</taxon>
        <taxon>Euteleostomi</taxon>
        <taxon>Actinopterygii</taxon>
        <taxon>Neopterygii</taxon>
        <taxon>Teleostei</taxon>
        <taxon>Neoteleostei</taxon>
        <taxon>Acanthomorphata</taxon>
        <taxon>Ovalentaria</taxon>
        <taxon>Atherinomorphae</taxon>
        <taxon>Cyprinodontiformes</taxon>
        <taxon>Goodeidae</taxon>
        <taxon>Ameca</taxon>
    </lineage>
</organism>
<comment type="caution">
    <text evidence="1">The sequence shown here is derived from an EMBL/GenBank/DDBJ whole genome shotgun (WGS) entry which is preliminary data.</text>
</comment>
<protein>
    <submittedName>
        <fullName evidence="1">Uncharacterized protein</fullName>
    </submittedName>
</protein>
<evidence type="ECO:0000313" key="2">
    <source>
        <dbReference type="Proteomes" id="UP001469553"/>
    </source>
</evidence>
<gene>
    <name evidence="1" type="ORF">AMECASPLE_019919</name>
</gene>
<accession>A0ABV0XS38</accession>
<dbReference type="EMBL" id="JAHRIP010011039">
    <property type="protein sequence ID" value="MEQ2284277.1"/>
    <property type="molecule type" value="Genomic_DNA"/>
</dbReference>
<reference evidence="1 2" key="1">
    <citation type="submission" date="2021-06" db="EMBL/GenBank/DDBJ databases">
        <authorList>
            <person name="Palmer J.M."/>
        </authorList>
    </citation>
    <scope>NUCLEOTIDE SEQUENCE [LARGE SCALE GENOMIC DNA]</scope>
    <source>
        <strain evidence="1 2">AS_MEX2019</strain>
        <tissue evidence="1">Muscle</tissue>
    </source>
</reference>